<dbReference type="AlphaFoldDB" id="A0AAV6II28"/>
<dbReference type="Proteomes" id="UP000823749">
    <property type="component" value="Chromosome 10"/>
</dbReference>
<protein>
    <recommendedName>
        <fullName evidence="3">Replication factor A protein 1</fullName>
    </recommendedName>
</protein>
<dbReference type="EMBL" id="JACTNZ010000010">
    <property type="protein sequence ID" value="KAG5528331.1"/>
    <property type="molecule type" value="Genomic_DNA"/>
</dbReference>
<reference evidence="1" key="1">
    <citation type="submission" date="2020-08" db="EMBL/GenBank/DDBJ databases">
        <title>Plant Genome Project.</title>
        <authorList>
            <person name="Zhang R.-G."/>
        </authorList>
    </citation>
    <scope>NUCLEOTIDE SEQUENCE</scope>
    <source>
        <strain evidence="1">WSP0</strain>
        <tissue evidence="1">Leaf</tissue>
    </source>
</reference>
<sequence length="112" mass="12947">MPFYIGEKGNVLDTRQDVNCILINCRKASVQERKLYLIASIATAKKVKFEVLLTDASGSMTATIFENHAEEYFLVDEKTIMKYTVENDQNVVAIFPKLAIENEYWIQLKRHE</sequence>
<evidence type="ECO:0008006" key="3">
    <source>
        <dbReference type="Google" id="ProtNLM"/>
    </source>
</evidence>
<name>A0AAV6II28_9ERIC</name>
<keyword evidence="2" id="KW-1185">Reference proteome</keyword>
<proteinExistence type="predicted"/>
<evidence type="ECO:0000313" key="2">
    <source>
        <dbReference type="Proteomes" id="UP000823749"/>
    </source>
</evidence>
<accession>A0AAV6II28</accession>
<evidence type="ECO:0000313" key="1">
    <source>
        <dbReference type="EMBL" id="KAG5528331.1"/>
    </source>
</evidence>
<gene>
    <name evidence="1" type="ORF">RHGRI_029114</name>
</gene>
<organism evidence="1 2">
    <name type="scientific">Rhododendron griersonianum</name>
    <dbReference type="NCBI Taxonomy" id="479676"/>
    <lineage>
        <taxon>Eukaryota</taxon>
        <taxon>Viridiplantae</taxon>
        <taxon>Streptophyta</taxon>
        <taxon>Embryophyta</taxon>
        <taxon>Tracheophyta</taxon>
        <taxon>Spermatophyta</taxon>
        <taxon>Magnoliopsida</taxon>
        <taxon>eudicotyledons</taxon>
        <taxon>Gunneridae</taxon>
        <taxon>Pentapetalae</taxon>
        <taxon>asterids</taxon>
        <taxon>Ericales</taxon>
        <taxon>Ericaceae</taxon>
        <taxon>Ericoideae</taxon>
        <taxon>Rhodoreae</taxon>
        <taxon>Rhododendron</taxon>
    </lineage>
</organism>
<comment type="caution">
    <text evidence="1">The sequence shown here is derived from an EMBL/GenBank/DDBJ whole genome shotgun (WGS) entry which is preliminary data.</text>
</comment>